<dbReference type="SMART" id="SM00903">
    <property type="entry name" value="Flavin_Reduct"/>
    <property type="match status" value="1"/>
</dbReference>
<dbReference type="SUPFAM" id="SSF50475">
    <property type="entry name" value="FMN-binding split barrel"/>
    <property type="match status" value="1"/>
</dbReference>
<dbReference type="Proteomes" id="UP001589755">
    <property type="component" value="Unassembled WGS sequence"/>
</dbReference>
<evidence type="ECO:0000259" key="1">
    <source>
        <dbReference type="SMART" id="SM00903"/>
    </source>
</evidence>
<proteinExistence type="predicted"/>
<evidence type="ECO:0000313" key="3">
    <source>
        <dbReference type="Proteomes" id="UP001589755"/>
    </source>
</evidence>
<evidence type="ECO:0000313" key="2">
    <source>
        <dbReference type="EMBL" id="MFC0207772.1"/>
    </source>
</evidence>
<protein>
    <submittedName>
        <fullName evidence="2">Flavin reductase family protein</fullName>
        <ecNumber evidence="2">1.5.1.-</ecNumber>
    </submittedName>
</protein>
<dbReference type="PANTHER" id="PTHR43812">
    <property type="entry name" value="BLR2425 PROTEIN"/>
    <property type="match status" value="1"/>
</dbReference>
<keyword evidence="3" id="KW-1185">Reference proteome</keyword>
<sequence>MFYEPKSGHGLPHDPFKAIVAPRPIGWISTRRPDGRFNLAPYSFFNAFSSNPYLVWFSSEGEKDSASIARQTGEFAVNLVSLSLAGKMNETAIDAPPDVSEFDLAGLTPAPCRNIACPRVAEAAATLECKVTEVLEPRDLQGRHAGVFVVTGEVVGVHVDDSMLVDGLFDVTRAQNLARLGYMDYAAVTETFSMRRPRWKDR</sequence>
<comment type="caution">
    <text evidence="2">The sequence shown here is derived from an EMBL/GenBank/DDBJ whole genome shotgun (WGS) entry which is preliminary data.</text>
</comment>
<gene>
    <name evidence="2" type="ORF">ACFFJ2_05080</name>
</gene>
<dbReference type="InterPro" id="IPR012349">
    <property type="entry name" value="Split_barrel_FMN-bd"/>
</dbReference>
<dbReference type="Gene3D" id="2.30.110.10">
    <property type="entry name" value="Electron Transport, Fmn-binding Protein, Chain A"/>
    <property type="match status" value="1"/>
</dbReference>
<accession>A0ABV6D570</accession>
<dbReference type="GO" id="GO:0016491">
    <property type="term" value="F:oxidoreductase activity"/>
    <property type="evidence" value="ECO:0007669"/>
    <property type="project" value="UniProtKB-KW"/>
</dbReference>
<dbReference type="EMBL" id="JBHLXD010000006">
    <property type="protein sequence ID" value="MFC0207772.1"/>
    <property type="molecule type" value="Genomic_DNA"/>
</dbReference>
<name>A0ABV6D570_9HYPH</name>
<keyword evidence="2" id="KW-0560">Oxidoreductase</keyword>
<dbReference type="PANTHER" id="PTHR43812:SF2">
    <property type="entry name" value="FLAVIN REDUCTASE LIKE DOMAIN-CONTAINING PROTEIN"/>
    <property type="match status" value="1"/>
</dbReference>
<reference evidence="2 3" key="1">
    <citation type="submission" date="2024-09" db="EMBL/GenBank/DDBJ databases">
        <authorList>
            <person name="Sun Q."/>
            <person name="Mori K."/>
        </authorList>
    </citation>
    <scope>NUCLEOTIDE SEQUENCE [LARGE SCALE GENOMIC DNA]</scope>
    <source>
        <strain evidence="2 3">CCM 8543</strain>
    </source>
</reference>
<organism evidence="2 3">
    <name type="scientific">Chelativorans intermedius</name>
    <dbReference type="NCBI Taxonomy" id="515947"/>
    <lineage>
        <taxon>Bacteria</taxon>
        <taxon>Pseudomonadati</taxon>
        <taxon>Pseudomonadota</taxon>
        <taxon>Alphaproteobacteria</taxon>
        <taxon>Hyphomicrobiales</taxon>
        <taxon>Phyllobacteriaceae</taxon>
        <taxon>Chelativorans</taxon>
    </lineage>
</organism>
<dbReference type="RefSeq" id="WP_261518751.1">
    <property type="nucleotide sequence ID" value="NZ_JAODNW010000001.1"/>
</dbReference>
<dbReference type="EC" id="1.5.1.-" evidence="2"/>
<dbReference type="InterPro" id="IPR002563">
    <property type="entry name" value="Flavin_Rdtase-like_dom"/>
</dbReference>
<dbReference type="Pfam" id="PF01613">
    <property type="entry name" value="Flavin_Reduct"/>
    <property type="match status" value="1"/>
</dbReference>
<feature type="domain" description="Flavin reductase like" evidence="1">
    <location>
        <begin position="18"/>
        <end position="166"/>
    </location>
</feature>